<evidence type="ECO:0000259" key="1">
    <source>
        <dbReference type="PROSITE" id="PS50011"/>
    </source>
</evidence>
<dbReference type="GO" id="GO:0005524">
    <property type="term" value="F:ATP binding"/>
    <property type="evidence" value="ECO:0007669"/>
    <property type="project" value="InterPro"/>
</dbReference>
<dbReference type="PANTHER" id="PTHR24362">
    <property type="entry name" value="SERINE/THREONINE-PROTEIN KINASE NEK"/>
    <property type="match status" value="1"/>
</dbReference>
<feature type="non-terminal residue" evidence="2">
    <location>
        <position position="100"/>
    </location>
</feature>
<dbReference type="AlphaFoldDB" id="A0A5J4UPD2"/>
<dbReference type="OrthoDB" id="6513151at2759"/>
<dbReference type="InterPro" id="IPR011009">
    <property type="entry name" value="Kinase-like_dom_sf"/>
</dbReference>
<dbReference type="PROSITE" id="PS50011">
    <property type="entry name" value="PROTEIN_KINASE_DOM"/>
    <property type="match status" value="1"/>
</dbReference>
<dbReference type="SUPFAM" id="SSF56112">
    <property type="entry name" value="Protein kinase-like (PK-like)"/>
    <property type="match status" value="1"/>
</dbReference>
<sequence length="100" mass="11328">MKKLGFVKFAHSSITRTCAKSSNSTLERVWAILAQIIRSLDYFHSKGISHQNIKLENIFKMENGSIRLGDFGHSKVLLDRDDSAETGTKVYIAAEVWQNK</sequence>
<evidence type="ECO:0000313" key="2">
    <source>
        <dbReference type="EMBL" id="KAA6372287.1"/>
    </source>
</evidence>
<dbReference type="InterPro" id="IPR000719">
    <property type="entry name" value="Prot_kinase_dom"/>
</dbReference>
<accession>A0A5J4UPD2</accession>
<gene>
    <name evidence="2" type="ORF">EZS28_032185</name>
</gene>
<feature type="domain" description="Protein kinase" evidence="1">
    <location>
        <begin position="1"/>
        <end position="100"/>
    </location>
</feature>
<dbReference type="Gene3D" id="1.10.510.10">
    <property type="entry name" value="Transferase(Phosphotransferase) domain 1"/>
    <property type="match status" value="1"/>
</dbReference>
<dbReference type="GO" id="GO:0004672">
    <property type="term" value="F:protein kinase activity"/>
    <property type="evidence" value="ECO:0007669"/>
    <property type="project" value="InterPro"/>
</dbReference>
<dbReference type="Proteomes" id="UP000324800">
    <property type="component" value="Unassembled WGS sequence"/>
</dbReference>
<dbReference type="PANTHER" id="PTHR24362:SF309">
    <property type="entry name" value="PROTEIN KINASE DOMAIN-CONTAINING PROTEIN"/>
    <property type="match status" value="1"/>
</dbReference>
<evidence type="ECO:0000313" key="3">
    <source>
        <dbReference type="Proteomes" id="UP000324800"/>
    </source>
</evidence>
<dbReference type="Pfam" id="PF00069">
    <property type="entry name" value="Pkinase"/>
    <property type="match status" value="1"/>
</dbReference>
<name>A0A5J4UPD2_9EUKA</name>
<dbReference type="EMBL" id="SNRW01013720">
    <property type="protein sequence ID" value="KAA6372287.1"/>
    <property type="molecule type" value="Genomic_DNA"/>
</dbReference>
<reference evidence="2 3" key="1">
    <citation type="submission" date="2019-03" db="EMBL/GenBank/DDBJ databases">
        <title>Single cell metagenomics reveals metabolic interactions within the superorganism composed of flagellate Streblomastix strix and complex community of Bacteroidetes bacteria on its surface.</title>
        <authorList>
            <person name="Treitli S.C."/>
            <person name="Kolisko M."/>
            <person name="Husnik F."/>
            <person name="Keeling P."/>
            <person name="Hampl V."/>
        </authorList>
    </citation>
    <scope>NUCLEOTIDE SEQUENCE [LARGE SCALE GENOMIC DNA]</scope>
    <source>
        <strain evidence="2">ST1C</strain>
    </source>
</reference>
<protein>
    <recommendedName>
        <fullName evidence="1">Protein kinase domain-containing protein</fullName>
    </recommendedName>
</protein>
<comment type="caution">
    <text evidence="2">The sequence shown here is derived from an EMBL/GenBank/DDBJ whole genome shotgun (WGS) entry which is preliminary data.</text>
</comment>
<organism evidence="2 3">
    <name type="scientific">Streblomastix strix</name>
    <dbReference type="NCBI Taxonomy" id="222440"/>
    <lineage>
        <taxon>Eukaryota</taxon>
        <taxon>Metamonada</taxon>
        <taxon>Preaxostyla</taxon>
        <taxon>Oxymonadida</taxon>
        <taxon>Streblomastigidae</taxon>
        <taxon>Streblomastix</taxon>
    </lineage>
</organism>
<proteinExistence type="predicted"/>